<dbReference type="PANTHER" id="PTHR21212">
    <property type="entry name" value="BERNARDINELLI-SEIP CONGENITAL LIPODYSTROPHY 2 HOMOLOG BSCL2 PROTEIN"/>
    <property type="match status" value="1"/>
</dbReference>
<protein>
    <recommendedName>
        <fullName evidence="2">Seipin</fullName>
    </recommendedName>
</protein>
<keyword evidence="7 8" id="KW-0472">Membrane</keyword>
<dbReference type="Pfam" id="PF06775">
    <property type="entry name" value="Seipin"/>
    <property type="match status" value="1"/>
</dbReference>
<evidence type="ECO:0000256" key="6">
    <source>
        <dbReference type="ARBA" id="ARBA00023098"/>
    </source>
</evidence>
<sequence>MLKSLHCKKISQEINKELEVRILLVMKNKICNSEKAIIYCTLMLGKIGYDASWLSSIPWKAIHYALLFLMIEIVTFAYGVMVFILLYQTYIPTVKLERELDLVFDTKCSVRTGCPNVCSFPTANFSVSESGISLLTPKYPYMLMLNLWLPDSIHNRNAGMSIITLELYGREHVLIQRFRKPFSMPYRSNEVRMINNILFAPLYIIGRMKEELLLSIEMSSSFQFDATQPVLEGRIIMESKRYLWSALELKVQTTLSGFQNVLYYYPQVSFIICISVVSFLMNMIYISSILLYILWRFLKKCRNPELSKVKDDRNLKTTHYAVRLTLKIIHFQIKST</sequence>
<feature type="transmembrane region" description="Helical" evidence="8">
    <location>
        <begin position="268"/>
        <end position="295"/>
    </location>
</feature>
<dbReference type="PANTHER" id="PTHR21212:SF0">
    <property type="entry name" value="SEIPIN"/>
    <property type="match status" value="1"/>
</dbReference>
<evidence type="ECO:0000256" key="2">
    <source>
        <dbReference type="ARBA" id="ARBA00022064"/>
    </source>
</evidence>
<dbReference type="CDD" id="cd23995">
    <property type="entry name" value="Seipin_BSCL2_like"/>
    <property type="match status" value="1"/>
</dbReference>
<evidence type="ECO:0000256" key="3">
    <source>
        <dbReference type="ARBA" id="ARBA00022692"/>
    </source>
</evidence>
<keyword evidence="4" id="KW-0256">Endoplasmic reticulum</keyword>
<evidence type="ECO:0000256" key="7">
    <source>
        <dbReference type="ARBA" id="ARBA00023136"/>
    </source>
</evidence>
<dbReference type="AlphaFoldDB" id="A0AA85BIX7"/>
<evidence type="ECO:0000256" key="1">
    <source>
        <dbReference type="ARBA" id="ARBA00004477"/>
    </source>
</evidence>
<keyword evidence="5 8" id="KW-1133">Transmembrane helix</keyword>
<dbReference type="WBParaSite" id="SMTH1_55450.2">
    <property type="protein sequence ID" value="SMTH1_55450.2"/>
    <property type="gene ID" value="SMTH1_55450"/>
</dbReference>
<keyword evidence="3 8" id="KW-0812">Transmembrane</keyword>
<evidence type="ECO:0000256" key="5">
    <source>
        <dbReference type="ARBA" id="ARBA00022989"/>
    </source>
</evidence>
<dbReference type="GO" id="GO:0006629">
    <property type="term" value="P:lipid metabolic process"/>
    <property type="evidence" value="ECO:0007669"/>
    <property type="project" value="UniProtKB-KW"/>
</dbReference>
<organism evidence="9 10">
    <name type="scientific">Schistosoma mattheei</name>
    <dbReference type="NCBI Taxonomy" id="31246"/>
    <lineage>
        <taxon>Eukaryota</taxon>
        <taxon>Metazoa</taxon>
        <taxon>Spiralia</taxon>
        <taxon>Lophotrochozoa</taxon>
        <taxon>Platyhelminthes</taxon>
        <taxon>Trematoda</taxon>
        <taxon>Digenea</taxon>
        <taxon>Strigeidida</taxon>
        <taxon>Schistosomatoidea</taxon>
        <taxon>Schistosomatidae</taxon>
        <taxon>Schistosoma</taxon>
    </lineage>
</organism>
<dbReference type="GO" id="GO:0140042">
    <property type="term" value="P:lipid droplet formation"/>
    <property type="evidence" value="ECO:0007669"/>
    <property type="project" value="UniProtKB-ARBA"/>
</dbReference>
<feature type="transmembrane region" description="Helical" evidence="8">
    <location>
        <begin position="61"/>
        <end position="87"/>
    </location>
</feature>
<dbReference type="InterPro" id="IPR009617">
    <property type="entry name" value="Seipin"/>
</dbReference>
<reference evidence="10" key="1">
    <citation type="submission" date="2023-11" db="UniProtKB">
        <authorList>
            <consortium name="WormBaseParasite"/>
        </authorList>
    </citation>
    <scope>IDENTIFICATION</scope>
</reference>
<comment type="subcellular location">
    <subcellularLocation>
        <location evidence="1">Endoplasmic reticulum membrane</location>
        <topology evidence="1">Multi-pass membrane protein</topology>
    </subcellularLocation>
</comment>
<keyword evidence="6" id="KW-0443">Lipid metabolism</keyword>
<feature type="transmembrane region" description="Helical" evidence="8">
    <location>
        <begin position="36"/>
        <end position="55"/>
    </location>
</feature>
<evidence type="ECO:0000313" key="10">
    <source>
        <dbReference type="WBParaSite" id="SMTH1_55450.2"/>
    </source>
</evidence>
<evidence type="ECO:0000313" key="9">
    <source>
        <dbReference type="Proteomes" id="UP000050791"/>
    </source>
</evidence>
<dbReference type="GO" id="GO:0005789">
    <property type="term" value="C:endoplasmic reticulum membrane"/>
    <property type="evidence" value="ECO:0007669"/>
    <property type="project" value="UniProtKB-SubCell"/>
</dbReference>
<name>A0AA85BIX7_9TREM</name>
<dbReference type="Proteomes" id="UP000050791">
    <property type="component" value="Unassembled WGS sequence"/>
</dbReference>
<evidence type="ECO:0000256" key="4">
    <source>
        <dbReference type="ARBA" id="ARBA00022824"/>
    </source>
</evidence>
<proteinExistence type="predicted"/>
<evidence type="ECO:0000256" key="8">
    <source>
        <dbReference type="SAM" id="Phobius"/>
    </source>
</evidence>
<accession>A0AA85BIX7</accession>